<keyword evidence="2 5" id="KW-0378">Hydrolase</keyword>
<dbReference type="InterPro" id="IPR017853">
    <property type="entry name" value="GH"/>
</dbReference>
<keyword evidence="7" id="KW-1185">Reference proteome</keyword>
<protein>
    <submittedName>
        <fullName evidence="6">Glucan endo-1,3-beta-glucosidase</fullName>
    </submittedName>
</protein>
<dbReference type="Pfam" id="PF00332">
    <property type="entry name" value="Glyco_hydro_17"/>
    <property type="match status" value="2"/>
</dbReference>
<name>A0AAV9BSR2_ACOGR</name>
<evidence type="ECO:0000256" key="2">
    <source>
        <dbReference type="ARBA" id="ARBA00022801"/>
    </source>
</evidence>
<dbReference type="InterPro" id="IPR044965">
    <property type="entry name" value="Glyco_hydro_17_plant"/>
</dbReference>
<dbReference type="FunFam" id="3.20.20.80:FF:000010">
    <property type="entry name" value="glucan endo-1,3-beta-glucosidase, basic"/>
    <property type="match status" value="2"/>
</dbReference>
<sequence>MLGDNLPQPSDVVNLYKSNNIGLMRLYSPDGGALNALRGSGIQVLLDVPNENLQNLASSPSAASDWVQTNVRAYSPDVKFRYIAVGNEVIPGDNAQYVLDAMKNINNALGNDLGGQIKVSTSVSMGVIGVSYPPSQGAFSGDAMTYMGPIVQYLGSTNAPLLVNVYPYFSYKGNPNSISLQYATFTSPSTVVQDGSLNYQNLFDAMVDSVYAALSQAGGANVPIVVSESGWPSDGGFAASVDNAGTYNANLVKHVGGGTPRKPGPLETYVFAMFNEDQKTGDPTEQHFGLFYPNQQPVYPKKIFVNVDAQTVGVCYGMLGDNLPQPSDVVSLYKSNNIGLMRLYSPDGGALNALRGSGIQVLLDVPNENLQNLASSPSAASDWVQTNVRAYSPDVKFRYIAVGNEVIPGDNAQYVLDAMKNINNALGNDLGGQIKVSTSVSMGVIGVSYPPSQGAFSGDAMTYMGPIVQYLGSTNAPLLVNVYPYFSYKGNPNSISLQYATFTSPSTVVQDGSLNYQNLFDAMVDSVYAALSQAGGANVPIVVSESGWPSDGGFAASVDNAGTYNANLVKHVGGGTPRKPGPLETYVFAMFNEDQKTGDPTEQHFGLFYPNQQPVYPVSF</sequence>
<dbReference type="AlphaFoldDB" id="A0AAV9BSR2"/>
<evidence type="ECO:0000256" key="4">
    <source>
        <dbReference type="RuleBase" id="RU004335"/>
    </source>
</evidence>
<dbReference type="GO" id="GO:0005975">
    <property type="term" value="P:carbohydrate metabolic process"/>
    <property type="evidence" value="ECO:0007669"/>
    <property type="project" value="InterPro"/>
</dbReference>
<comment type="similarity">
    <text evidence="1 4">Belongs to the glycosyl hydrolase 17 family.</text>
</comment>
<evidence type="ECO:0000256" key="3">
    <source>
        <dbReference type="ARBA" id="ARBA00023295"/>
    </source>
</evidence>
<dbReference type="SUPFAM" id="SSF51445">
    <property type="entry name" value="(Trans)glycosidases"/>
    <property type="match status" value="2"/>
</dbReference>
<dbReference type="PANTHER" id="PTHR32227">
    <property type="entry name" value="GLUCAN ENDO-1,3-BETA-GLUCOSIDASE BG1-RELATED-RELATED"/>
    <property type="match status" value="1"/>
</dbReference>
<dbReference type="Proteomes" id="UP001179952">
    <property type="component" value="Unassembled WGS sequence"/>
</dbReference>
<organism evidence="6 7">
    <name type="scientific">Acorus gramineus</name>
    <name type="common">Dwarf sweet flag</name>
    <dbReference type="NCBI Taxonomy" id="55184"/>
    <lineage>
        <taxon>Eukaryota</taxon>
        <taxon>Viridiplantae</taxon>
        <taxon>Streptophyta</taxon>
        <taxon>Embryophyta</taxon>
        <taxon>Tracheophyta</taxon>
        <taxon>Spermatophyta</taxon>
        <taxon>Magnoliopsida</taxon>
        <taxon>Liliopsida</taxon>
        <taxon>Acoraceae</taxon>
        <taxon>Acorus</taxon>
    </lineage>
</organism>
<comment type="caution">
    <text evidence="6">The sequence shown here is derived from an EMBL/GenBank/DDBJ whole genome shotgun (WGS) entry which is preliminary data.</text>
</comment>
<accession>A0AAV9BSR2</accession>
<reference evidence="6" key="2">
    <citation type="submission" date="2023-06" db="EMBL/GenBank/DDBJ databases">
        <authorList>
            <person name="Ma L."/>
            <person name="Liu K.-W."/>
            <person name="Li Z."/>
            <person name="Hsiao Y.-Y."/>
            <person name="Qi Y."/>
            <person name="Fu T."/>
            <person name="Tang G."/>
            <person name="Zhang D."/>
            <person name="Sun W.-H."/>
            <person name="Liu D.-K."/>
            <person name="Li Y."/>
            <person name="Chen G.-Z."/>
            <person name="Liu X.-D."/>
            <person name="Liao X.-Y."/>
            <person name="Jiang Y.-T."/>
            <person name="Yu X."/>
            <person name="Hao Y."/>
            <person name="Huang J."/>
            <person name="Zhao X.-W."/>
            <person name="Ke S."/>
            <person name="Chen Y.-Y."/>
            <person name="Wu W.-L."/>
            <person name="Hsu J.-L."/>
            <person name="Lin Y.-F."/>
            <person name="Huang M.-D."/>
            <person name="Li C.-Y."/>
            <person name="Huang L."/>
            <person name="Wang Z.-W."/>
            <person name="Zhao X."/>
            <person name="Zhong W.-Y."/>
            <person name="Peng D.-H."/>
            <person name="Ahmad S."/>
            <person name="Lan S."/>
            <person name="Zhang J.-S."/>
            <person name="Tsai W.-C."/>
            <person name="Van De Peer Y."/>
            <person name="Liu Z.-J."/>
        </authorList>
    </citation>
    <scope>NUCLEOTIDE SEQUENCE</scope>
    <source>
        <strain evidence="6">SCP</strain>
        <tissue evidence="6">Leaves</tissue>
    </source>
</reference>
<dbReference type="PROSITE" id="PS00587">
    <property type="entry name" value="GLYCOSYL_HYDROL_F17"/>
    <property type="match status" value="2"/>
</dbReference>
<evidence type="ECO:0000256" key="1">
    <source>
        <dbReference type="ARBA" id="ARBA00008773"/>
    </source>
</evidence>
<dbReference type="InterPro" id="IPR000490">
    <property type="entry name" value="Glyco_hydro_17"/>
</dbReference>
<dbReference type="EMBL" id="JAUJYN010000002">
    <property type="protein sequence ID" value="KAK1279113.1"/>
    <property type="molecule type" value="Genomic_DNA"/>
</dbReference>
<evidence type="ECO:0000313" key="6">
    <source>
        <dbReference type="EMBL" id="KAK1279113.1"/>
    </source>
</evidence>
<dbReference type="GO" id="GO:0042973">
    <property type="term" value="F:glucan endo-1,3-beta-D-glucosidase activity"/>
    <property type="evidence" value="ECO:0007669"/>
    <property type="project" value="UniProtKB-ARBA"/>
</dbReference>
<dbReference type="Gene3D" id="3.20.20.80">
    <property type="entry name" value="Glycosidases"/>
    <property type="match status" value="2"/>
</dbReference>
<gene>
    <name evidence="6" type="ORF">QJS04_geneDACA022250</name>
</gene>
<keyword evidence="3 5" id="KW-0326">Glycosidase</keyword>
<evidence type="ECO:0000256" key="5">
    <source>
        <dbReference type="RuleBase" id="RU004336"/>
    </source>
</evidence>
<proteinExistence type="inferred from homology"/>
<evidence type="ECO:0000313" key="7">
    <source>
        <dbReference type="Proteomes" id="UP001179952"/>
    </source>
</evidence>
<reference evidence="6" key="1">
    <citation type="journal article" date="2023" name="Nat. Commun.">
        <title>Diploid and tetraploid genomes of Acorus and the evolution of monocots.</title>
        <authorList>
            <person name="Ma L."/>
            <person name="Liu K.W."/>
            <person name="Li Z."/>
            <person name="Hsiao Y.Y."/>
            <person name="Qi Y."/>
            <person name="Fu T."/>
            <person name="Tang G.D."/>
            <person name="Zhang D."/>
            <person name="Sun W.H."/>
            <person name="Liu D.K."/>
            <person name="Li Y."/>
            <person name="Chen G.Z."/>
            <person name="Liu X.D."/>
            <person name="Liao X.Y."/>
            <person name="Jiang Y.T."/>
            <person name="Yu X."/>
            <person name="Hao Y."/>
            <person name="Huang J."/>
            <person name="Zhao X.W."/>
            <person name="Ke S."/>
            <person name="Chen Y.Y."/>
            <person name="Wu W.L."/>
            <person name="Hsu J.L."/>
            <person name="Lin Y.F."/>
            <person name="Huang M.D."/>
            <person name="Li C.Y."/>
            <person name="Huang L."/>
            <person name="Wang Z.W."/>
            <person name="Zhao X."/>
            <person name="Zhong W.Y."/>
            <person name="Peng D.H."/>
            <person name="Ahmad S."/>
            <person name="Lan S."/>
            <person name="Zhang J.S."/>
            <person name="Tsai W.C."/>
            <person name="Van de Peer Y."/>
            <person name="Liu Z.J."/>
        </authorList>
    </citation>
    <scope>NUCLEOTIDE SEQUENCE</scope>
    <source>
        <strain evidence="6">SCP</strain>
    </source>
</reference>